<dbReference type="HAMAP" id="MF_01350">
    <property type="entry name" value="NDH1_NuoH"/>
    <property type="match status" value="1"/>
</dbReference>
<dbReference type="PROSITE" id="PS00667">
    <property type="entry name" value="COMPLEX1_ND1_1"/>
    <property type="match status" value="1"/>
</dbReference>
<dbReference type="PANTHER" id="PTHR11432">
    <property type="entry name" value="NADH DEHYDROGENASE SUBUNIT 1"/>
    <property type="match status" value="1"/>
</dbReference>
<feature type="transmembrane region" description="Helical" evidence="5">
    <location>
        <begin position="272"/>
        <end position="293"/>
    </location>
</feature>
<keyword evidence="5" id="KW-0874">Quinone</keyword>
<evidence type="ECO:0000256" key="6">
    <source>
        <dbReference type="RuleBase" id="RU000471"/>
    </source>
</evidence>
<dbReference type="InterPro" id="IPR018086">
    <property type="entry name" value="NADH_UbQ_OxRdtase_su1_CS"/>
</dbReference>
<dbReference type="EC" id="7.1.1.-" evidence="5"/>
<feature type="transmembrane region" description="Helical" evidence="5">
    <location>
        <begin position="313"/>
        <end position="332"/>
    </location>
</feature>
<comment type="function">
    <text evidence="5">NDH-1 shuttles electrons from NADH, via FMN and iron-sulfur (Fe-S) centers, to quinones in the respiratory chain. The immediate electron acceptor for the enzyme in this species is believed to be ubiquinone. Couples the redox reaction to proton translocation (for every two electrons transferred, four hydrogen ions are translocated across the cytoplasmic membrane), and thus conserves the redox energy in a proton gradient. This subunit may bind ubiquinone.</text>
</comment>
<evidence type="ECO:0000313" key="7">
    <source>
        <dbReference type="EMBL" id="BBO23313.1"/>
    </source>
</evidence>
<evidence type="ECO:0000313" key="8">
    <source>
        <dbReference type="Proteomes" id="UP000662873"/>
    </source>
</evidence>
<feature type="transmembrane region" description="Helical" evidence="5">
    <location>
        <begin position="376"/>
        <end position="397"/>
    </location>
</feature>
<comment type="subcellular location">
    <subcellularLocation>
        <location evidence="5 6">Cell membrane</location>
        <topology evidence="5 6">Multi-pass membrane protein</topology>
    </subcellularLocation>
    <subcellularLocation>
        <location evidence="1">Membrane</location>
        <topology evidence="1">Multi-pass membrane protein</topology>
    </subcellularLocation>
</comment>
<dbReference type="Pfam" id="PF00146">
    <property type="entry name" value="NADHdh"/>
    <property type="match status" value="1"/>
</dbReference>
<keyword evidence="5" id="KW-1003">Cell membrane</keyword>
<keyword evidence="5 6" id="KW-0520">NAD</keyword>
<dbReference type="GO" id="GO:0005886">
    <property type="term" value="C:plasma membrane"/>
    <property type="evidence" value="ECO:0007669"/>
    <property type="project" value="UniProtKB-SubCell"/>
</dbReference>
<dbReference type="KEGG" id="npy:NPRO_09080"/>
<keyword evidence="5" id="KW-0830">Ubiquinone</keyword>
<dbReference type="GO" id="GO:0048038">
    <property type="term" value="F:quinone binding"/>
    <property type="evidence" value="ECO:0007669"/>
    <property type="project" value="UniProtKB-KW"/>
</dbReference>
<keyword evidence="4 5" id="KW-0472">Membrane</keyword>
<feature type="transmembrane region" description="Helical" evidence="5">
    <location>
        <begin position="176"/>
        <end position="195"/>
    </location>
</feature>
<keyword evidence="2 5" id="KW-0812">Transmembrane</keyword>
<dbReference type="GO" id="GO:0016655">
    <property type="term" value="F:oxidoreductase activity, acting on NAD(P)H, quinone or similar compound as acceptor"/>
    <property type="evidence" value="ECO:0007669"/>
    <property type="project" value="UniProtKB-UniRule"/>
</dbReference>
<reference evidence="7" key="1">
    <citation type="journal article" name="DNA Res.">
        <title>The physiological potential of anammox bacteria as revealed by their core genome structure.</title>
        <authorList>
            <person name="Okubo T."/>
            <person name="Toyoda A."/>
            <person name="Fukuhara K."/>
            <person name="Uchiyama I."/>
            <person name="Harigaya Y."/>
            <person name="Kuroiwa M."/>
            <person name="Suzuki T."/>
            <person name="Murakami Y."/>
            <person name="Suwa Y."/>
            <person name="Takami H."/>
        </authorList>
    </citation>
    <scope>NUCLEOTIDE SEQUENCE</scope>
    <source>
        <strain evidence="7">317325-2</strain>
    </source>
</reference>
<proteinExistence type="inferred from homology"/>
<dbReference type="AlphaFoldDB" id="A0A809R6W1"/>
<comment type="similarity">
    <text evidence="5 6">Belongs to the complex I subunit 1 family.</text>
</comment>
<comment type="catalytic activity">
    <reaction evidence="5">
        <text>a quinone + NADH + 5 H(+)(in) = a quinol + NAD(+) + 4 H(+)(out)</text>
        <dbReference type="Rhea" id="RHEA:57888"/>
        <dbReference type="ChEBI" id="CHEBI:15378"/>
        <dbReference type="ChEBI" id="CHEBI:24646"/>
        <dbReference type="ChEBI" id="CHEBI:57540"/>
        <dbReference type="ChEBI" id="CHEBI:57945"/>
        <dbReference type="ChEBI" id="CHEBI:132124"/>
    </reaction>
</comment>
<dbReference type="PROSITE" id="PS00668">
    <property type="entry name" value="COMPLEX1_ND1_2"/>
    <property type="match status" value="1"/>
</dbReference>
<feature type="transmembrane region" description="Helical" evidence="5">
    <location>
        <begin position="344"/>
        <end position="364"/>
    </location>
</feature>
<comment type="subunit">
    <text evidence="5">NDH-1 is composed of 14 different subunits. Subunits NuoA, H, J, K, L, M, N constitute the membrane sector of the complex.</text>
</comment>
<dbReference type="GO" id="GO:0009060">
    <property type="term" value="P:aerobic respiration"/>
    <property type="evidence" value="ECO:0007669"/>
    <property type="project" value="TreeGrafter"/>
</dbReference>
<sequence length="427" mass="46882">MTEWMLQQPPALQALIRVALVVLPLLMIVPGLIWWERRLLSWFQDRIGPNRVATLTLRSGRKIRLKGLLQPIADGVKLFLKEDITPAAVDRLVYVVAPAIALFPAFALAGTLPWGPLTPEWLVWQPIADVNVGILYVLAISSLGVYGVVLGGYASNNKYSLMGALRSSAQLISYELAMGMALAGIVLATGSLRMTDMVAAQSGPFWGVWPVVQNWNILTPFGAVAAIVFFICMVAETNRAPFDLPEAENELIAGYHTEYSSMKFAVYFMGEYAAMLVFGGVFAAVFLGGFNMLPINFEPGSFLHTLNIKLGPIWFIGKAVAVFTVFIWLRATLPRLRYDQLMNLGWKVLLPVAVANFLVVAIWIVCTEVYGPAGGWISVVAAAVALLFLYVGILRTYSDRLSVYGKRSIRMVDPRPAVPESQEAPLA</sequence>
<dbReference type="InterPro" id="IPR001694">
    <property type="entry name" value="NADH_UbQ_OxRdtase_su1/FPO"/>
</dbReference>
<dbReference type="PANTHER" id="PTHR11432:SF3">
    <property type="entry name" value="NADH-UBIQUINONE OXIDOREDUCTASE CHAIN 1"/>
    <property type="match status" value="1"/>
</dbReference>
<feature type="transmembrane region" description="Helical" evidence="5">
    <location>
        <begin position="14"/>
        <end position="35"/>
    </location>
</feature>
<organism evidence="7 8">
    <name type="scientific">Candidatus Nitrosymbiomonas proteolyticus</name>
    <dbReference type="NCBI Taxonomy" id="2608984"/>
    <lineage>
        <taxon>Bacteria</taxon>
        <taxon>Bacillati</taxon>
        <taxon>Armatimonadota</taxon>
        <taxon>Armatimonadota incertae sedis</taxon>
        <taxon>Candidatus Nitrosymbiomonas</taxon>
    </lineage>
</organism>
<keyword evidence="5" id="KW-1278">Translocase</keyword>
<dbReference type="EMBL" id="AP021858">
    <property type="protein sequence ID" value="BBO23313.1"/>
    <property type="molecule type" value="Genomic_DNA"/>
</dbReference>
<feature type="transmembrane region" description="Helical" evidence="5">
    <location>
        <begin position="92"/>
        <end position="114"/>
    </location>
</feature>
<feature type="transmembrane region" description="Helical" evidence="5">
    <location>
        <begin position="215"/>
        <end position="235"/>
    </location>
</feature>
<dbReference type="GO" id="GO:0003954">
    <property type="term" value="F:NADH dehydrogenase activity"/>
    <property type="evidence" value="ECO:0007669"/>
    <property type="project" value="TreeGrafter"/>
</dbReference>
<dbReference type="Proteomes" id="UP000662873">
    <property type="component" value="Chromosome"/>
</dbReference>
<evidence type="ECO:0000256" key="4">
    <source>
        <dbReference type="ARBA" id="ARBA00023136"/>
    </source>
</evidence>
<keyword evidence="3 5" id="KW-1133">Transmembrane helix</keyword>
<evidence type="ECO:0000256" key="3">
    <source>
        <dbReference type="ARBA" id="ARBA00022989"/>
    </source>
</evidence>
<evidence type="ECO:0000256" key="2">
    <source>
        <dbReference type="ARBA" id="ARBA00022692"/>
    </source>
</evidence>
<accession>A0A809R6W1</accession>
<evidence type="ECO:0000256" key="1">
    <source>
        <dbReference type="ARBA" id="ARBA00004141"/>
    </source>
</evidence>
<feature type="transmembrane region" description="Helical" evidence="5">
    <location>
        <begin position="134"/>
        <end position="155"/>
    </location>
</feature>
<name>A0A809R6W1_9BACT</name>
<gene>
    <name evidence="5" type="primary">nuoH</name>
    <name evidence="7" type="ORF">NPRO_09080</name>
</gene>
<protein>
    <recommendedName>
        <fullName evidence="5">NADH-quinone oxidoreductase subunit H</fullName>
        <ecNumber evidence="5">7.1.1.-</ecNumber>
    </recommendedName>
    <alternativeName>
        <fullName evidence="5">NADH dehydrogenase I subunit H</fullName>
    </alternativeName>
    <alternativeName>
        <fullName evidence="5">NDH-1 subunit H</fullName>
    </alternativeName>
</protein>
<evidence type="ECO:0000256" key="5">
    <source>
        <dbReference type="HAMAP-Rule" id="MF_01350"/>
    </source>
</evidence>